<proteinExistence type="predicted"/>
<sequence length="369" mass="38790">FGVADFEIPPGLQEWRDKHRLDRTLVLSGPGNCGKTALCAALLAEHGAYYFLDKLDVVKRCLFQSTTSLLVDDVCLRSASVDDAKSWLDNTVCRFASCRREDGMLPPGMRCFTTNWDKRGFLPDEARHEEHLVAIEWRMWFVEVGSDLRKNSASLTSSSSAVLPLPASDEMLQVLAEELNDLKQRRAAMRAANRALAKQEKNMKKRRGGAAVVAAGGGDGAESLLCEKIPGIVAVYARVTLGGGGAAVVAAGGGDGAESLLREKIPGIVAVYARVTFTGHGAPPPNLPAGAAAGVAGEGLDCLFAFCVCGALGRPGANDVEEADAISSESDRGEGARVDVVLSVLLMAEVCSKSVLIGGGAADGDGEED</sequence>
<accession>A0ABP0J5Q3</accession>
<evidence type="ECO:0000313" key="2">
    <source>
        <dbReference type="EMBL" id="CAK9009677.1"/>
    </source>
</evidence>
<keyword evidence="3" id="KW-1185">Reference proteome</keyword>
<feature type="coiled-coil region" evidence="1">
    <location>
        <begin position="172"/>
        <end position="202"/>
    </location>
</feature>
<dbReference type="Proteomes" id="UP001642484">
    <property type="component" value="Unassembled WGS sequence"/>
</dbReference>
<dbReference type="EMBL" id="CAXAMN010004500">
    <property type="protein sequence ID" value="CAK9009677.1"/>
    <property type="molecule type" value="Genomic_DNA"/>
</dbReference>
<evidence type="ECO:0000313" key="3">
    <source>
        <dbReference type="Proteomes" id="UP001642484"/>
    </source>
</evidence>
<protein>
    <submittedName>
        <fullName evidence="2">Uncharacterized protein</fullName>
    </submittedName>
</protein>
<feature type="non-terminal residue" evidence="2">
    <location>
        <position position="1"/>
    </location>
</feature>
<organism evidence="2 3">
    <name type="scientific">Durusdinium trenchii</name>
    <dbReference type="NCBI Taxonomy" id="1381693"/>
    <lineage>
        <taxon>Eukaryota</taxon>
        <taxon>Sar</taxon>
        <taxon>Alveolata</taxon>
        <taxon>Dinophyceae</taxon>
        <taxon>Suessiales</taxon>
        <taxon>Symbiodiniaceae</taxon>
        <taxon>Durusdinium</taxon>
    </lineage>
</organism>
<dbReference type="Gene3D" id="3.40.50.300">
    <property type="entry name" value="P-loop containing nucleotide triphosphate hydrolases"/>
    <property type="match status" value="1"/>
</dbReference>
<dbReference type="InterPro" id="IPR027417">
    <property type="entry name" value="P-loop_NTPase"/>
</dbReference>
<comment type="caution">
    <text evidence="2">The sequence shown here is derived from an EMBL/GenBank/DDBJ whole genome shotgun (WGS) entry which is preliminary data.</text>
</comment>
<reference evidence="2 3" key="1">
    <citation type="submission" date="2024-02" db="EMBL/GenBank/DDBJ databases">
        <authorList>
            <person name="Chen Y."/>
            <person name="Shah S."/>
            <person name="Dougan E. K."/>
            <person name="Thang M."/>
            <person name="Chan C."/>
        </authorList>
    </citation>
    <scope>NUCLEOTIDE SEQUENCE [LARGE SCALE GENOMIC DNA]</scope>
</reference>
<keyword evidence="1" id="KW-0175">Coiled coil</keyword>
<evidence type="ECO:0000256" key="1">
    <source>
        <dbReference type="SAM" id="Coils"/>
    </source>
</evidence>
<gene>
    <name evidence="2" type="ORF">CCMP2556_LOCUS9767</name>
</gene>
<name>A0ABP0J5Q3_9DINO</name>